<dbReference type="EMBL" id="LR797177">
    <property type="protein sequence ID" value="CAB4191385.1"/>
    <property type="molecule type" value="Genomic_DNA"/>
</dbReference>
<dbReference type="EMBL" id="LR796698">
    <property type="protein sequence ID" value="CAB4160044.1"/>
    <property type="molecule type" value="Genomic_DNA"/>
</dbReference>
<dbReference type="EMBL" id="LR798341">
    <property type="protein sequence ID" value="CAB5225099.1"/>
    <property type="molecule type" value="Genomic_DNA"/>
</dbReference>
<organism evidence="5">
    <name type="scientific">uncultured Caudovirales phage</name>
    <dbReference type="NCBI Taxonomy" id="2100421"/>
    <lineage>
        <taxon>Viruses</taxon>
        <taxon>Duplodnaviria</taxon>
        <taxon>Heunggongvirae</taxon>
        <taxon>Uroviricota</taxon>
        <taxon>Caudoviricetes</taxon>
        <taxon>Peduoviridae</taxon>
        <taxon>Maltschvirus</taxon>
        <taxon>Maltschvirus maltsch</taxon>
    </lineage>
</organism>
<evidence type="ECO:0000313" key="13">
    <source>
        <dbReference type="EMBL" id="CAB5229007.1"/>
    </source>
</evidence>
<dbReference type="InterPro" id="IPR029063">
    <property type="entry name" value="SAM-dependent_MTases_sf"/>
</dbReference>
<evidence type="ECO:0000313" key="12">
    <source>
        <dbReference type="EMBL" id="CAB5225099.1"/>
    </source>
</evidence>
<evidence type="ECO:0000313" key="10">
    <source>
        <dbReference type="EMBL" id="CAB4213062.1"/>
    </source>
</evidence>
<reference evidence="5" key="1">
    <citation type="submission" date="2020-04" db="EMBL/GenBank/DDBJ databases">
        <authorList>
            <person name="Chiriac C."/>
            <person name="Salcher M."/>
            <person name="Ghai R."/>
            <person name="Kavagutti S V."/>
        </authorList>
    </citation>
    <scope>NUCLEOTIDE SEQUENCE</scope>
</reference>
<evidence type="ECO:0000313" key="11">
    <source>
        <dbReference type="EMBL" id="CAB4217649.1"/>
    </source>
</evidence>
<dbReference type="EMBL" id="LR797395">
    <property type="protein sequence ID" value="CAB4213062.1"/>
    <property type="molecule type" value="Genomic_DNA"/>
</dbReference>
<evidence type="ECO:0000313" key="6">
    <source>
        <dbReference type="EMBL" id="CAB4172253.1"/>
    </source>
</evidence>
<dbReference type="EMBL" id="LR798395">
    <property type="protein sequence ID" value="CAB5229007.1"/>
    <property type="molecule type" value="Genomic_DNA"/>
</dbReference>
<proteinExistence type="predicted"/>
<keyword evidence="5" id="KW-0808">Transferase</keyword>
<evidence type="ECO:0000313" key="3">
    <source>
        <dbReference type="EMBL" id="CAB4156770.1"/>
    </source>
</evidence>
<gene>
    <name evidence="7" type="ORF">UFOVP1002_168</name>
    <name evidence="8" type="ORF">UFOVP1217_26</name>
    <name evidence="9" type="ORF">UFOVP1343_10</name>
    <name evidence="10" type="ORF">UFOVP1438_59</name>
    <name evidence="13" type="ORF">UFOVP1541_125</name>
    <name evidence="11" type="ORF">UFOVP1592_55</name>
    <name evidence="2" type="ORF">UFOVP465_104</name>
    <name evidence="3" type="ORF">UFOVP666_150</name>
    <name evidence="4" type="ORF">UFOVP727_39</name>
    <name evidence="12" type="ORF">UFOVP741_42</name>
    <name evidence="5" type="ORF">UFOVP819_178</name>
    <name evidence="6" type="ORF">UFOVP926_96</name>
</gene>
<protein>
    <submittedName>
        <fullName evidence="5">Tam Trans-aconitate 2-methyltransferase</fullName>
    </submittedName>
</protein>
<evidence type="ECO:0000313" key="2">
    <source>
        <dbReference type="EMBL" id="CAB4145185.1"/>
    </source>
</evidence>
<name>A0A6J5NZB4_9CAUD</name>
<dbReference type="EMBL" id="LR796961">
    <property type="protein sequence ID" value="CAB4178417.1"/>
    <property type="molecule type" value="Genomic_DNA"/>
</dbReference>
<dbReference type="EMBL" id="LR796443">
    <property type="protein sequence ID" value="CAB4145185.1"/>
    <property type="molecule type" value="Genomic_DNA"/>
</dbReference>
<dbReference type="GO" id="GO:0008168">
    <property type="term" value="F:methyltransferase activity"/>
    <property type="evidence" value="ECO:0007669"/>
    <property type="project" value="UniProtKB-KW"/>
</dbReference>
<evidence type="ECO:0000259" key="1">
    <source>
        <dbReference type="Pfam" id="PF13649"/>
    </source>
</evidence>
<dbReference type="Pfam" id="PF13649">
    <property type="entry name" value="Methyltransf_25"/>
    <property type="match status" value="1"/>
</dbReference>
<evidence type="ECO:0000313" key="9">
    <source>
        <dbReference type="EMBL" id="CAB4199775.1"/>
    </source>
</evidence>
<dbReference type="EMBL" id="LR796644">
    <property type="protein sequence ID" value="CAB4156770.1"/>
    <property type="molecule type" value="Genomic_DNA"/>
</dbReference>
<sequence>MSENKNPKDLGLDLAYGYENSTDLQRFYDDVAQGYEDYIRQTGYSLHKHLFEYITLNAELDGYMVLDVGCGTGVIGELISDDYPHCVVDGVDISIEMIKISGSKIVDPSRMSPNAGKQIYRSIIKADLKTDFNIMPSNRYDLIVSAGVFTTGHLGFSDLVNLIPSLKHKGQVIITVKKNVFNDDEFKFKLNELVDSKSISDYSIKEVDIYENTIYNDQSYILHFRKI</sequence>
<dbReference type="Gene3D" id="3.40.50.150">
    <property type="entry name" value="Vaccinia Virus protein VP39"/>
    <property type="match status" value="1"/>
</dbReference>
<dbReference type="EMBL" id="LR796762">
    <property type="protein sequence ID" value="CAB4164909.1"/>
    <property type="molecule type" value="Genomic_DNA"/>
</dbReference>
<dbReference type="GO" id="GO:0032259">
    <property type="term" value="P:methylation"/>
    <property type="evidence" value="ECO:0007669"/>
    <property type="project" value="UniProtKB-KW"/>
</dbReference>
<evidence type="ECO:0000313" key="8">
    <source>
        <dbReference type="EMBL" id="CAB4191385.1"/>
    </source>
</evidence>
<dbReference type="EMBL" id="LR797305">
    <property type="protein sequence ID" value="CAB4199775.1"/>
    <property type="molecule type" value="Genomic_DNA"/>
</dbReference>
<evidence type="ECO:0000313" key="7">
    <source>
        <dbReference type="EMBL" id="CAB4178417.1"/>
    </source>
</evidence>
<dbReference type="CDD" id="cd02440">
    <property type="entry name" value="AdoMet_MTases"/>
    <property type="match status" value="1"/>
</dbReference>
<accession>A0A6J5NZB4</accession>
<evidence type="ECO:0000313" key="4">
    <source>
        <dbReference type="EMBL" id="CAB4160044.1"/>
    </source>
</evidence>
<dbReference type="EMBL" id="LR796878">
    <property type="protein sequence ID" value="CAB4172253.1"/>
    <property type="molecule type" value="Genomic_DNA"/>
</dbReference>
<dbReference type="SUPFAM" id="SSF53335">
    <property type="entry name" value="S-adenosyl-L-methionine-dependent methyltransferases"/>
    <property type="match status" value="1"/>
</dbReference>
<dbReference type="EMBL" id="LR797452">
    <property type="protein sequence ID" value="CAB4217649.1"/>
    <property type="molecule type" value="Genomic_DNA"/>
</dbReference>
<evidence type="ECO:0000313" key="5">
    <source>
        <dbReference type="EMBL" id="CAB4164909.1"/>
    </source>
</evidence>
<keyword evidence="5" id="KW-0489">Methyltransferase</keyword>
<feature type="domain" description="Methyltransferase" evidence="1">
    <location>
        <begin position="65"/>
        <end position="149"/>
    </location>
</feature>
<dbReference type="InterPro" id="IPR041698">
    <property type="entry name" value="Methyltransf_25"/>
</dbReference>